<dbReference type="Pfam" id="PF07669">
    <property type="entry name" value="Eco57I"/>
    <property type="match status" value="1"/>
</dbReference>
<dbReference type="GO" id="GO:0009007">
    <property type="term" value="F:site-specific DNA-methyltransferase (adenine-specific) activity"/>
    <property type="evidence" value="ECO:0007669"/>
    <property type="project" value="UniProtKB-EC"/>
</dbReference>
<evidence type="ECO:0000256" key="5">
    <source>
        <dbReference type="ARBA" id="ARBA00047942"/>
    </source>
</evidence>
<sequence length="517" mass="58680">MTTKQKILKQYFTNAHDIKNMMCELLGSVDGLSLLEPSVGHGAFFSGLIGTPKCIDAVDVDGDALKTVYEKFKHLNIDLHHCDFIRIFDNDLLSDSHKVAETTYDAVISNPPYGLYFELEYRRQLKKTYPDFYVRESYGLFFMLSLLRLKENGRYVFLLPDTFLSSVTHTPLRKFIMGHAAPTHIIRFPSSKFETVNFAYGNLCIIAGNKRESSSTDELFWSNIFDKNIALGKEEIENIVVSGLQLSQNISSGWSEASFSTQSDEISDWITLGELAECRTGIYTGDNEKFIGYDPEKVTRRINGHPIRWDCVNEEDLTEKEKEKGISSGKYYVPMIRGGHRQPFDQPSSAINWSEEAVEFYKNNKKSRLQNSKFYFKSGLSMPMVTTRRISAALMNNAVFDQGVVGIFPHQGEDIPSLLIYLNSTEASRRMKEITNGSANNSANYIKRLPVPKFTNEQYKRAEEIYLEATKNKYLPLDICDEFVQSVIGATIPDMSEDQLAGLPNDVGILEINLRSN</sequence>
<dbReference type="InterPro" id="IPR002052">
    <property type="entry name" value="DNA_methylase_N6_adenine_CS"/>
</dbReference>
<comment type="catalytic activity">
    <reaction evidence="5">
        <text>a 2'-deoxyadenosine in DNA + S-adenosyl-L-methionine = an N(6)-methyl-2'-deoxyadenosine in DNA + S-adenosyl-L-homocysteine + H(+)</text>
        <dbReference type="Rhea" id="RHEA:15197"/>
        <dbReference type="Rhea" id="RHEA-COMP:12418"/>
        <dbReference type="Rhea" id="RHEA-COMP:12419"/>
        <dbReference type="ChEBI" id="CHEBI:15378"/>
        <dbReference type="ChEBI" id="CHEBI:57856"/>
        <dbReference type="ChEBI" id="CHEBI:59789"/>
        <dbReference type="ChEBI" id="CHEBI:90615"/>
        <dbReference type="ChEBI" id="CHEBI:90616"/>
        <dbReference type="EC" id="2.1.1.72"/>
    </reaction>
</comment>
<evidence type="ECO:0000256" key="1">
    <source>
        <dbReference type="ARBA" id="ARBA00011900"/>
    </source>
</evidence>
<dbReference type="PRINTS" id="PR00507">
    <property type="entry name" value="N12N6MTFRASE"/>
</dbReference>
<dbReference type="EC" id="2.1.1.72" evidence="1"/>
<dbReference type="GO" id="GO:0003676">
    <property type="term" value="F:nucleic acid binding"/>
    <property type="evidence" value="ECO:0007669"/>
    <property type="project" value="InterPro"/>
</dbReference>
<evidence type="ECO:0000313" key="8">
    <source>
        <dbReference type="Proteomes" id="UP000216113"/>
    </source>
</evidence>
<dbReference type="CDD" id="cd02440">
    <property type="entry name" value="AdoMet_MTases"/>
    <property type="match status" value="1"/>
</dbReference>
<evidence type="ECO:0000259" key="6">
    <source>
        <dbReference type="Pfam" id="PF07669"/>
    </source>
</evidence>
<dbReference type="GO" id="GO:0032259">
    <property type="term" value="P:methylation"/>
    <property type="evidence" value="ECO:0007669"/>
    <property type="project" value="UniProtKB-KW"/>
</dbReference>
<feature type="domain" description="Type II methyltransferase M.TaqI-like" evidence="6">
    <location>
        <begin position="83"/>
        <end position="190"/>
    </location>
</feature>
<dbReference type="InterPro" id="IPR029063">
    <property type="entry name" value="SAM-dependent_MTases_sf"/>
</dbReference>
<protein>
    <recommendedName>
        <fullName evidence="1">site-specific DNA-methyltransferase (adenine-specific)</fullName>
        <ecNumber evidence="1">2.1.1.72</ecNumber>
    </recommendedName>
</protein>
<name>A0A266LNR4_PSEFR</name>
<gene>
    <name evidence="7" type="ORF">CJF43_21605</name>
</gene>
<dbReference type="EMBL" id="NQKL01000024">
    <property type="protein sequence ID" value="OZY39663.1"/>
    <property type="molecule type" value="Genomic_DNA"/>
</dbReference>
<proteinExistence type="predicted"/>
<evidence type="ECO:0000256" key="4">
    <source>
        <dbReference type="ARBA" id="ARBA00022691"/>
    </source>
</evidence>
<dbReference type="AlphaFoldDB" id="A0A266LNR4"/>
<dbReference type="Gene3D" id="3.40.50.150">
    <property type="entry name" value="Vaccinia Virus protein VP39"/>
    <property type="match status" value="1"/>
</dbReference>
<keyword evidence="2" id="KW-0489">Methyltransferase</keyword>
<keyword evidence="4" id="KW-0949">S-adenosyl-L-methionine</keyword>
<organism evidence="7 8">
    <name type="scientific">Pseudomonas fragi</name>
    <dbReference type="NCBI Taxonomy" id="296"/>
    <lineage>
        <taxon>Bacteria</taxon>
        <taxon>Pseudomonadati</taxon>
        <taxon>Pseudomonadota</taxon>
        <taxon>Gammaproteobacteria</taxon>
        <taxon>Pseudomonadales</taxon>
        <taxon>Pseudomonadaceae</taxon>
        <taxon>Pseudomonas</taxon>
    </lineage>
</organism>
<dbReference type="SUPFAM" id="SSF53335">
    <property type="entry name" value="S-adenosyl-L-methionine-dependent methyltransferases"/>
    <property type="match status" value="1"/>
</dbReference>
<dbReference type="Proteomes" id="UP000216113">
    <property type="component" value="Unassembled WGS sequence"/>
</dbReference>
<evidence type="ECO:0000313" key="7">
    <source>
        <dbReference type="EMBL" id="OZY39663.1"/>
    </source>
</evidence>
<dbReference type="GO" id="GO:0006304">
    <property type="term" value="P:DNA modification"/>
    <property type="evidence" value="ECO:0007669"/>
    <property type="project" value="InterPro"/>
</dbReference>
<evidence type="ECO:0000256" key="2">
    <source>
        <dbReference type="ARBA" id="ARBA00022603"/>
    </source>
</evidence>
<dbReference type="PROSITE" id="PS00092">
    <property type="entry name" value="N6_MTASE"/>
    <property type="match status" value="1"/>
</dbReference>
<dbReference type="RefSeq" id="WP_095030908.1">
    <property type="nucleotide sequence ID" value="NZ_NQKL01000024.1"/>
</dbReference>
<dbReference type="InterPro" id="IPR011639">
    <property type="entry name" value="MethylTrfase_TaqI-like_dom"/>
</dbReference>
<accession>A0A266LNR4</accession>
<dbReference type="PANTHER" id="PTHR33841:SF1">
    <property type="entry name" value="DNA METHYLTRANSFERASE A"/>
    <property type="match status" value="1"/>
</dbReference>
<keyword evidence="3" id="KW-0808">Transferase</keyword>
<dbReference type="PANTHER" id="PTHR33841">
    <property type="entry name" value="DNA METHYLTRANSFERASE YEEA-RELATED"/>
    <property type="match status" value="1"/>
</dbReference>
<evidence type="ECO:0000256" key="3">
    <source>
        <dbReference type="ARBA" id="ARBA00022679"/>
    </source>
</evidence>
<reference evidence="7 8" key="1">
    <citation type="submission" date="2017-08" db="EMBL/GenBank/DDBJ databases">
        <title>Genomic and metabolic characterisation of spoilage-associated Pseudomonas species.</title>
        <authorList>
            <person name="Stanborough T."/>
            <person name="Fegan N."/>
            <person name="Powell S.M."/>
            <person name="Singh T."/>
            <person name="Tamplin M.L."/>
            <person name="Chandry P.S."/>
        </authorList>
    </citation>
    <scope>NUCLEOTIDE SEQUENCE [LARGE SCALE GENOMIC DNA]</scope>
    <source>
        <strain evidence="7 8">F1820</strain>
    </source>
</reference>
<dbReference type="InterPro" id="IPR050953">
    <property type="entry name" value="N4_N6_ade-DNA_methylase"/>
</dbReference>
<comment type="caution">
    <text evidence="7">The sequence shown here is derived from an EMBL/GenBank/DDBJ whole genome shotgun (WGS) entry which is preliminary data.</text>
</comment>